<dbReference type="Gene3D" id="3.30.160.60">
    <property type="entry name" value="Classic Zinc Finger"/>
    <property type="match status" value="1"/>
</dbReference>
<dbReference type="InterPro" id="IPR013087">
    <property type="entry name" value="Znf_C2H2_type"/>
</dbReference>
<protein>
    <recommendedName>
        <fullName evidence="2">C2H2-type domain-containing protein</fullName>
    </recommendedName>
</protein>
<feature type="domain" description="C2H2-type" evidence="2">
    <location>
        <begin position="272"/>
        <end position="295"/>
    </location>
</feature>
<feature type="region of interest" description="Disordered" evidence="1">
    <location>
        <begin position="224"/>
        <end position="257"/>
    </location>
</feature>
<dbReference type="InterPro" id="IPR039258">
    <property type="entry name" value="ZNF511"/>
</dbReference>
<dbReference type="Ensembl" id="ENSCPGT00000010021.1">
    <property type="protein sequence ID" value="ENSCPGP00000009134.1"/>
    <property type="gene ID" value="ENSCPGG00000006482.1"/>
</dbReference>
<evidence type="ECO:0000259" key="2">
    <source>
        <dbReference type="PROSITE" id="PS00028"/>
    </source>
</evidence>
<evidence type="ECO:0000313" key="4">
    <source>
        <dbReference type="Proteomes" id="UP000694419"/>
    </source>
</evidence>
<reference evidence="3" key="2">
    <citation type="submission" date="2025-09" db="UniProtKB">
        <authorList>
            <consortium name="Ensembl"/>
        </authorList>
    </citation>
    <scope>IDENTIFICATION</scope>
</reference>
<feature type="domain" description="C2H2-type" evidence="2">
    <location>
        <begin position="299"/>
        <end position="320"/>
    </location>
</feature>
<feature type="compositionally biased region" description="Pro residues" evidence="1">
    <location>
        <begin position="152"/>
        <end position="186"/>
    </location>
</feature>
<evidence type="ECO:0000256" key="1">
    <source>
        <dbReference type="SAM" id="MobiDB-lite"/>
    </source>
</evidence>
<name>A0A8C3JLK8_9CHAR</name>
<accession>A0A8C3JLK8</accession>
<evidence type="ECO:0000313" key="3">
    <source>
        <dbReference type="Ensembl" id="ENSCPGP00000009134.1"/>
    </source>
</evidence>
<reference evidence="3" key="1">
    <citation type="submission" date="2025-08" db="UniProtKB">
        <authorList>
            <consortium name="Ensembl"/>
        </authorList>
    </citation>
    <scope>IDENTIFICATION</scope>
</reference>
<feature type="region of interest" description="Disordered" evidence="1">
    <location>
        <begin position="370"/>
        <end position="459"/>
    </location>
</feature>
<dbReference type="PANTHER" id="PTHR21354:SF0">
    <property type="entry name" value="ZINC FINGER PROTEIN 511"/>
    <property type="match status" value="1"/>
</dbReference>
<dbReference type="SMART" id="SM00355">
    <property type="entry name" value="ZnF_C2H2"/>
    <property type="match status" value="3"/>
</dbReference>
<feature type="region of interest" description="Disordered" evidence="1">
    <location>
        <begin position="64"/>
        <end position="198"/>
    </location>
</feature>
<feature type="domain" description="C2H2-type" evidence="2">
    <location>
        <begin position="336"/>
        <end position="359"/>
    </location>
</feature>
<dbReference type="Proteomes" id="UP000694419">
    <property type="component" value="Unplaced"/>
</dbReference>
<feature type="compositionally biased region" description="Pro residues" evidence="1">
    <location>
        <begin position="231"/>
        <end position="253"/>
    </location>
</feature>
<dbReference type="PRINTS" id="PR01217">
    <property type="entry name" value="PRICHEXTENSN"/>
</dbReference>
<organism evidence="3 4">
    <name type="scientific">Calidris pygmaea</name>
    <name type="common">Spoon-billed sandpiper</name>
    <dbReference type="NCBI Taxonomy" id="425635"/>
    <lineage>
        <taxon>Eukaryota</taxon>
        <taxon>Metazoa</taxon>
        <taxon>Chordata</taxon>
        <taxon>Craniata</taxon>
        <taxon>Vertebrata</taxon>
        <taxon>Euteleostomi</taxon>
        <taxon>Archelosauria</taxon>
        <taxon>Archosauria</taxon>
        <taxon>Dinosauria</taxon>
        <taxon>Saurischia</taxon>
        <taxon>Theropoda</taxon>
        <taxon>Coelurosauria</taxon>
        <taxon>Aves</taxon>
        <taxon>Neognathae</taxon>
        <taxon>Neoaves</taxon>
        <taxon>Charadriiformes</taxon>
        <taxon>Scolopacidae</taxon>
        <taxon>Calidris</taxon>
    </lineage>
</organism>
<feature type="compositionally biased region" description="Polar residues" evidence="1">
    <location>
        <begin position="82"/>
        <end position="94"/>
    </location>
</feature>
<dbReference type="PROSITE" id="PS00028">
    <property type="entry name" value="ZINC_FINGER_C2H2_1"/>
    <property type="match status" value="3"/>
</dbReference>
<keyword evidence="4" id="KW-1185">Reference proteome</keyword>
<dbReference type="PANTHER" id="PTHR21354">
    <property type="entry name" value="ZINC FINGER PROTEIN 511"/>
    <property type="match status" value="1"/>
</dbReference>
<sequence>MRPPLSLLFSRLRRPRSLSVSSAQSCSSPLIIFVAPRWTLSGSSPSFLQEERLRELLGLSQTQKRLLPPKRAPEAAGPDSAWNESPRGTGTSCTRGNPGRPRRNRPGTSGASLGPGPERRGMPRLARTRPPVISCGNGPAGSGRRLRRVPLLPTPTRPGPLDLPRPPRPLRAPPQASPVPYLPSPAAPGARKCAPPGARKCAWPRERSSALCCRCLPACAPGCGQRRPPRRPSPSPRRPSPSPRRPPPSPSPPAASALAPTTLSWRVSEFSCHISGCCQVFDTLEGYEHHYNTLHRNVCSFCKRSFPSGHLLDIHILEWHDSLFQIMAEKQNMYKCLVEGCAEKFKSSKDRKDHLVTVHLYPADFRFDRPKKAQSGPKHMSSPTKQDAGMPMDVSMETSEPFPVDPTETGPSENMEIPQPAASPGPEVPEKRHYKSRIPSTICFGQGATRGFKGPRKKV</sequence>
<proteinExistence type="predicted"/>
<dbReference type="AlphaFoldDB" id="A0A8C3JLK8"/>